<sequence>MPFQTALLLLLSILAVCHGTDITYDDEDLSLKVAAVNSTACSNGYIAAGRGCACKAGFGSHVPGWKTEQYPVTAPACRLFAPATDSLYNSSITFPPAGQGTGRCFCFPCPANYTSTGGALNSSSSACALRLPSVLLAVNYTLGASGSSNSSRCGPSLTNAAMSRLRAALKQQANVTARAATGCGPMPGASSASGSSLQLNVRLTYAGSNAQQVLPRFVAVARSINTNRCAFGICNGLRNVSKGAVSVTAAAAATRTTGIPASPPGPPPACSPTKCDDKVCQTGSCSAGRCSYTPVADSTNCTDGPVKGKCQAGFCVGMTANIDAAAQGQTEPVIFKARFASTAGLNGTTQVVLHGRKGNTTDGIGDVLGTLFDDGLRVHDDRYANDGLFSNVIFIDFPKTNEAVYRNFYVSLLDRDVSSQVIITAITTDFDVFIQIFPTADLVSTAQEQLDEIQAAGATPEAATQQMYDLLIRLTGSGGQRRRLSDAATSTSVTPGAVTFNNFTSIIPKIKNGTVRKVTERRIEFLTQEDFPVLVLAPYLRENRCLFGDEAPEIALLFGTAGYNVTFKCNDPGLCPAGPPSLDDYQGWSKHAFVVVSSIGDDSAAGETPIIMSGASLDFLNTDYNLDWQAGRMVLTADGRFALRPSWFEKYRDDPKVAPGRTIVLFSSDRSAVNSGSDAAQQQRGFPQAFWGMTGSLSYAGYTNYLSRSFPAGASPGVAMARHLLANGTAGNYTGTGAVDQQTGAVFKSYAFRPTATLTDRCAATCGDVRCNPEASEVCNPLTGTCDIKCDGKEDGTACKLRGFESKCAAGVCTDLCKSALCSATACRELLVPEGSLCPPATGVCNSKNKTDGTDCEYSASTPGACSGGLCARLYIIYYRVEGPVASFPSPLSSTAALTSFGSSVGSSLSLPAGYPASNVQTTVLKTLSRRSTPSSNGSSGAAALAEASASSNRTIRAVTPKVTETQAVLFKSSFPESSLLSLEMEFFILASPARMLLVTPYGPGLSVQRADSDGNILNAVDYCVIRQTPCVAANACQNATCMPRTGECTVTNLPDGTACSGNTIVNGTCRAAICAAQATVCSNNPCGSIEFAVNGSCSAARRAAGTKQLAFTCACQPRYTWLNGACIANTCFNKPCNIIANTVQDACSDAPGSFTGFACKCTVGLAWSDRLSGCTDPACAPNPCGQVAFAVDRSCQPFPFAPGYSCGCVTGYVWNRDVAKCVDFCAAYNSTECRRADCNATTATISFSNINEGGSCTIPANRRRQAGSPGICRSGNCTAPPALLSPPPSTPPSTPPSLSPSPSPAPPSCDVAGCQATVPPTTCYEYGGSCPAGGGLTCEFSNTISDSSCSLPEGENGVCWLNQCNGASPGYRGNVAGFFNVPMALVSRSTAGFGDFKGTIFYTTHDNKIRKSGPPYIDTLSAYPFDVDADIVADFGGLGSGPGSLRGLALDDLTNKLYVSDYDQNCVRVIELPSPGNTSPPPPYVAVGSCGLSSPCESAGAYGCQEDITNGGSARLWGPTDIEIVYSDPLDADTFAAYITDSGNGCVRKYMPLYSYVNTHEPSVFGACGVDRNMTTFIPTYLAADASNIATNPGADPALYVAYTKLGQIRWHDPGPGSPNTAAFDAKDEAGRACRVSDMIFVPPDTGSGDLLVACDDINASEGGVFGSFGLLSFPARTTNSNAATIILPLNMGGGNGTMLDPYITRAAGIALYHGASGFVPVLISDGGRLGVKDGDINSSAVIKPGFTAVIDYTEPPTLNLRVKQLAAGYRYTCGQEFDSELLRCWGQRPDFVTAAPPVGTILGAFAVGKYHHCYQVARIPGPSGTTVVCTSEFGNISFGQVDPPAALLDGTDVAIQMCAGEVFTCAITVGQRLRCWGNWGNTANWQDGFIPSNGSVFTTDYTVKAIGCGRNHMCAVVGNALPYEIVCTAGAIPAQPCGEKCNVPAGWEAPQVGFDFKVTAGVDHTCALSGDGGVLCWGDNAKYQLDAPAITKVSDIAAGDYFTCGINKDAQVFCWGKDTGTGLQMAVPASLAVGASGGGGGATHVTAGNDHVCVRKENGQMTCWGYCATGACNIPMPPSAGTP</sequence>
<name>A0ABY8UPY3_TETOB</name>
<evidence type="ECO:0000256" key="11">
    <source>
        <dbReference type="ARBA" id="ARBA00048679"/>
    </source>
</evidence>
<organism evidence="15 16">
    <name type="scientific">Tetradesmus obliquus</name>
    <name type="common">Green alga</name>
    <name type="synonym">Acutodesmus obliquus</name>
    <dbReference type="NCBI Taxonomy" id="3088"/>
    <lineage>
        <taxon>Eukaryota</taxon>
        <taxon>Viridiplantae</taxon>
        <taxon>Chlorophyta</taxon>
        <taxon>core chlorophytes</taxon>
        <taxon>Chlorophyceae</taxon>
        <taxon>CS clade</taxon>
        <taxon>Sphaeropleales</taxon>
        <taxon>Scenedesmaceae</taxon>
        <taxon>Tetradesmus</taxon>
    </lineage>
</organism>
<keyword evidence="7" id="KW-1015">Disulfide bond</keyword>
<comment type="catalytic activity">
    <reaction evidence="10">
        <text>L-threonyl-[protein] + ATP = O-phospho-L-threonyl-[protein] + ADP + H(+)</text>
        <dbReference type="Rhea" id="RHEA:46608"/>
        <dbReference type="Rhea" id="RHEA-COMP:11060"/>
        <dbReference type="Rhea" id="RHEA-COMP:11605"/>
        <dbReference type="ChEBI" id="CHEBI:15378"/>
        <dbReference type="ChEBI" id="CHEBI:30013"/>
        <dbReference type="ChEBI" id="CHEBI:30616"/>
        <dbReference type="ChEBI" id="CHEBI:61977"/>
        <dbReference type="ChEBI" id="CHEBI:456216"/>
        <dbReference type="EC" id="2.7.11.1"/>
    </reaction>
</comment>
<proteinExistence type="predicted"/>
<dbReference type="InterPro" id="IPR000408">
    <property type="entry name" value="Reg_chr_condens"/>
</dbReference>
<keyword evidence="8" id="KW-0675">Receptor</keyword>
<dbReference type="Gene3D" id="2.130.10.30">
    <property type="entry name" value="Regulator of chromosome condensation 1/beta-lactamase-inhibitor protein II"/>
    <property type="match status" value="2"/>
</dbReference>
<evidence type="ECO:0000256" key="8">
    <source>
        <dbReference type="ARBA" id="ARBA00023170"/>
    </source>
</evidence>
<dbReference type="SUPFAM" id="SSF50985">
    <property type="entry name" value="RCC1/BLIP-II"/>
    <property type="match status" value="1"/>
</dbReference>
<dbReference type="EMBL" id="CP126223">
    <property type="protein sequence ID" value="WIA23486.1"/>
    <property type="molecule type" value="Genomic_DNA"/>
</dbReference>
<dbReference type="PANTHER" id="PTHR47460">
    <property type="entry name" value="SERINE/THREONINE-PROTEIN KINASE-LIKE PROTEIN ACR4"/>
    <property type="match status" value="1"/>
</dbReference>
<keyword evidence="3" id="KW-0812">Transmembrane</keyword>
<comment type="subcellular location">
    <subcellularLocation>
        <location evidence="1">Membrane</location>
        <topology evidence="1">Single-pass type I membrane protein</topology>
    </subcellularLocation>
</comment>
<keyword evidence="4 14" id="KW-0732">Signal</keyword>
<evidence type="ECO:0000256" key="1">
    <source>
        <dbReference type="ARBA" id="ARBA00004479"/>
    </source>
</evidence>
<protein>
    <recommendedName>
        <fullName evidence="2">non-specific serine/threonine protein kinase</fullName>
        <ecNumber evidence="2">2.7.11.1</ecNumber>
    </recommendedName>
</protein>
<evidence type="ECO:0000256" key="14">
    <source>
        <dbReference type="SAM" id="SignalP"/>
    </source>
</evidence>
<evidence type="ECO:0000313" key="16">
    <source>
        <dbReference type="Proteomes" id="UP001244341"/>
    </source>
</evidence>
<evidence type="ECO:0000256" key="2">
    <source>
        <dbReference type="ARBA" id="ARBA00012513"/>
    </source>
</evidence>
<evidence type="ECO:0000256" key="9">
    <source>
        <dbReference type="ARBA" id="ARBA00023180"/>
    </source>
</evidence>
<evidence type="ECO:0000256" key="7">
    <source>
        <dbReference type="ARBA" id="ARBA00023157"/>
    </source>
</evidence>
<gene>
    <name evidence="15" type="ORF">OEZ85_000231</name>
</gene>
<feature type="region of interest" description="Disordered" evidence="13">
    <location>
        <begin position="1284"/>
        <end position="1305"/>
    </location>
</feature>
<dbReference type="Proteomes" id="UP001244341">
    <property type="component" value="Chromosome 16b"/>
</dbReference>
<evidence type="ECO:0000256" key="5">
    <source>
        <dbReference type="ARBA" id="ARBA00022989"/>
    </source>
</evidence>
<dbReference type="PANTHER" id="PTHR47460:SF1">
    <property type="entry name" value="SERINE_THREONINE-PROTEIN KINASE-LIKE PROTEIN ACR4"/>
    <property type="match status" value="1"/>
</dbReference>
<dbReference type="InterPro" id="IPR009091">
    <property type="entry name" value="RCC1/BLIP-II"/>
</dbReference>
<reference evidence="15 16" key="1">
    <citation type="submission" date="2023-05" db="EMBL/GenBank/DDBJ databases">
        <title>A 100% complete, gapless, phased diploid assembly of the Scenedesmus obliquus UTEX 3031 genome.</title>
        <authorList>
            <person name="Biondi T.C."/>
            <person name="Hanschen E.R."/>
            <person name="Kwon T."/>
            <person name="Eng W."/>
            <person name="Kruse C.P.S."/>
            <person name="Koehler S.I."/>
            <person name="Kunde Y."/>
            <person name="Gleasner C.D."/>
            <person name="You Mak K.T."/>
            <person name="Polle J."/>
            <person name="Hovde B.T."/>
            <person name="Starkenburg S.R."/>
        </authorList>
    </citation>
    <scope>NUCLEOTIDE SEQUENCE [LARGE SCALE GENOMIC DNA]</scope>
    <source>
        <strain evidence="15 16">DOE0152z</strain>
    </source>
</reference>
<evidence type="ECO:0000256" key="6">
    <source>
        <dbReference type="ARBA" id="ARBA00023136"/>
    </source>
</evidence>
<accession>A0ABY8UPY3</accession>
<evidence type="ECO:0000313" key="15">
    <source>
        <dbReference type="EMBL" id="WIA23486.1"/>
    </source>
</evidence>
<evidence type="ECO:0000256" key="3">
    <source>
        <dbReference type="ARBA" id="ARBA00022692"/>
    </source>
</evidence>
<evidence type="ECO:0000256" key="12">
    <source>
        <dbReference type="PROSITE-ProRule" id="PRU00235"/>
    </source>
</evidence>
<comment type="catalytic activity">
    <reaction evidence="11">
        <text>L-seryl-[protein] + ATP = O-phospho-L-seryl-[protein] + ADP + H(+)</text>
        <dbReference type="Rhea" id="RHEA:17989"/>
        <dbReference type="Rhea" id="RHEA-COMP:9863"/>
        <dbReference type="Rhea" id="RHEA-COMP:11604"/>
        <dbReference type="ChEBI" id="CHEBI:15378"/>
        <dbReference type="ChEBI" id="CHEBI:29999"/>
        <dbReference type="ChEBI" id="CHEBI:30616"/>
        <dbReference type="ChEBI" id="CHEBI:83421"/>
        <dbReference type="ChEBI" id="CHEBI:456216"/>
        <dbReference type="EC" id="2.7.11.1"/>
    </reaction>
</comment>
<feature type="repeat" description="RCC1" evidence="12">
    <location>
        <begin position="1974"/>
        <end position="2011"/>
    </location>
</feature>
<dbReference type="PROSITE" id="PS50012">
    <property type="entry name" value="RCC1_3"/>
    <property type="match status" value="1"/>
</dbReference>
<keyword evidence="16" id="KW-1185">Reference proteome</keyword>
<feature type="chain" id="PRO_5046408836" description="non-specific serine/threonine protein kinase" evidence="14">
    <location>
        <begin position="20"/>
        <end position="2085"/>
    </location>
</feature>
<evidence type="ECO:0000256" key="10">
    <source>
        <dbReference type="ARBA" id="ARBA00047899"/>
    </source>
</evidence>
<feature type="signal peptide" evidence="14">
    <location>
        <begin position="1"/>
        <end position="19"/>
    </location>
</feature>
<keyword evidence="9" id="KW-0325">Glycoprotein</keyword>
<evidence type="ECO:0000256" key="4">
    <source>
        <dbReference type="ARBA" id="ARBA00022729"/>
    </source>
</evidence>
<keyword evidence="6" id="KW-0472">Membrane</keyword>
<evidence type="ECO:0000256" key="13">
    <source>
        <dbReference type="SAM" id="MobiDB-lite"/>
    </source>
</evidence>
<dbReference type="Pfam" id="PF13540">
    <property type="entry name" value="RCC1_2"/>
    <property type="match status" value="2"/>
</dbReference>
<dbReference type="SUPFAM" id="SSF63829">
    <property type="entry name" value="Calcium-dependent phosphotriesterase"/>
    <property type="match status" value="1"/>
</dbReference>
<dbReference type="EC" id="2.7.11.1" evidence="2"/>
<keyword evidence="5" id="KW-1133">Transmembrane helix</keyword>